<accession>A0A942TH69</accession>
<dbReference type="InterPro" id="IPR029044">
    <property type="entry name" value="Nucleotide-diphossugar_trans"/>
</dbReference>
<comment type="similarity">
    <text evidence="1">Belongs to the glycosyltransferase 2 family.</text>
</comment>
<evidence type="ECO:0000256" key="2">
    <source>
        <dbReference type="ARBA" id="ARBA00022676"/>
    </source>
</evidence>
<dbReference type="EMBL" id="JAGYPG010000004">
    <property type="protein sequence ID" value="MBS4197575.1"/>
    <property type="molecule type" value="Genomic_DNA"/>
</dbReference>
<dbReference type="AlphaFoldDB" id="A0A942TH69"/>
<dbReference type="Proteomes" id="UP000681414">
    <property type="component" value="Unassembled WGS sequence"/>
</dbReference>
<dbReference type="Pfam" id="PF00535">
    <property type="entry name" value="Glycos_transf_2"/>
    <property type="match status" value="1"/>
</dbReference>
<evidence type="ECO:0000259" key="4">
    <source>
        <dbReference type="Pfam" id="PF00535"/>
    </source>
</evidence>
<protein>
    <submittedName>
        <fullName evidence="5">Glycosyltransferase family 2 protein</fullName>
    </submittedName>
</protein>
<evidence type="ECO:0000313" key="6">
    <source>
        <dbReference type="Proteomes" id="UP000681414"/>
    </source>
</evidence>
<keyword evidence="2" id="KW-0328">Glycosyltransferase</keyword>
<feature type="domain" description="Glycosyltransferase 2-like" evidence="4">
    <location>
        <begin position="6"/>
        <end position="142"/>
    </location>
</feature>
<dbReference type="Gene3D" id="3.90.550.10">
    <property type="entry name" value="Spore Coat Polysaccharide Biosynthesis Protein SpsA, Chain A"/>
    <property type="match status" value="1"/>
</dbReference>
<dbReference type="GO" id="GO:0016757">
    <property type="term" value="F:glycosyltransferase activity"/>
    <property type="evidence" value="ECO:0007669"/>
    <property type="project" value="UniProtKB-KW"/>
</dbReference>
<reference evidence="5 6" key="1">
    <citation type="submission" date="2021-05" db="EMBL/GenBank/DDBJ databases">
        <title>Novel Bacillus species.</title>
        <authorList>
            <person name="Liu G."/>
        </authorList>
    </citation>
    <scope>NUCLEOTIDE SEQUENCE [LARGE SCALE GENOMIC DNA]</scope>
    <source>
        <strain evidence="6">FJAT-49780</strain>
    </source>
</reference>
<sequence length="346" mass="41087">MLPLVSVVVPIYKVEKYIHRCIESILEQTYSNLEIILVNDGSPDHCGQIIDEYAEKDHRIKVVHKKNGGLSDARNKGMEYVTGDFTLFVDSDDWIERNMIKVLIQISIDHQADVVQSAFYYAYEDHLLYDNRYFSKKDPFILLNNKKLMYELVRNEIVKNFAWGKLYKTALIKDIPFKKGVLFEDVFWAHLVMHRVHTYVITHAPMYYYFQRSESIVFNYSLRNLDIIEGLKERHIFVEQYYHDLSNESFTVILTNCFIHYNLLMMNRSIDKDGENRKNIRAYIKSHYEEFMIAAKGNKELKTQLILYKIHPIMNICFLALRKLFRKMKILPKPVGLERINLSFKV</sequence>
<comment type="caution">
    <text evidence="5">The sequence shown here is derived from an EMBL/GenBank/DDBJ whole genome shotgun (WGS) entry which is preliminary data.</text>
</comment>
<evidence type="ECO:0000256" key="3">
    <source>
        <dbReference type="ARBA" id="ARBA00022679"/>
    </source>
</evidence>
<evidence type="ECO:0000256" key="1">
    <source>
        <dbReference type="ARBA" id="ARBA00006739"/>
    </source>
</evidence>
<gene>
    <name evidence="5" type="ORF">KHA97_21245</name>
</gene>
<keyword evidence="3" id="KW-0808">Transferase</keyword>
<dbReference type="PANTHER" id="PTHR22916">
    <property type="entry name" value="GLYCOSYLTRANSFERASE"/>
    <property type="match status" value="1"/>
</dbReference>
<name>A0A942TH69_9BACI</name>
<dbReference type="InterPro" id="IPR001173">
    <property type="entry name" value="Glyco_trans_2-like"/>
</dbReference>
<evidence type="ECO:0000313" key="5">
    <source>
        <dbReference type="EMBL" id="MBS4197575.1"/>
    </source>
</evidence>
<keyword evidence="6" id="KW-1185">Reference proteome</keyword>
<organism evidence="5 6">
    <name type="scientific">Lederbergia citri</name>
    <dbReference type="NCBI Taxonomy" id="2833580"/>
    <lineage>
        <taxon>Bacteria</taxon>
        <taxon>Bacillati</taxon>
        <taxon>Bacillota</taxon>
        <taxon>Bacilli</taxon>
        <taxon>Bacillales</taxon>
        <taxon>Bacillaceae</taxon>
        <taxon>Lederbergia</taxon>
    </lineage>
</organism>
<dbReference type="PANTHER" id="PTHR22916:SF51">
    <property type="entry name" value="GLYCOSYLTRANSFERASE EPSH-RELATED"/>
    <property type="match status" value="1"/>
</dbReference>
<proteinExistence type="inferred from homology"/>
<dbReference type="SUPFAM" id="SSF53448">
    <property type="entry name" value="Nucleotide-diphospho-sugar transferases"/>
    <property type="match status" value="1"/>
</dbReference>
<dbReference type="CDD" id="cd00761">
    <property type="entry name" value="Glyco_tranf_GTA_type"/>
    <property type="match status" value="1"/>
</dbReference>